<dbReference type="SUPFAM" id="SSF50199">
    <property type="entry name" value="Staphylococcal nuclease"/>
    <property type="match status" value="1"/>
</dbReference>
<dbReference type="SMART" id="SM00318">
    <property type="entry name" value="SNc"/>
    <property type="match status" value="1"/>
</dbReference>
<evidence type="ECO:0000256" key="2">
    <source>
        <dbReference type="ARBA" id="ARBA00022759"/>
    </source>
</evidence>
<dbReference type="PANTHER" id="PTHR12302:SF3">
    <property type="entry name" value="SERINE_THREONINE-PROTEIN KINASE 31"/>
    <property type="match status" value="1"/>
</dbReference>
<dbReference type="InterPro" id="IPR035437">
    <property type="entry name" value="SNase_OB-fold_sf"/>
</dbReference>
<keyword evidence="4" id="KW-0812">Transmembrane</keyword>
<evidence type="ECO:0000313" key="6">
    <source>
        <dbReference type="EMBL" id="MCA9392274.1"/>
    </source>
</evidence>
<evidence type="ECO:0000256" key="4">
    <source>
        <dbReference type="SAM" id="Phobius"/>
    </source>
</evidence>
<reference evidence="6" key="1">
    <citation type="submission" date="2020-04" db="EMBL/GenBank/DDBJ databases">
        <authorList>
            <person name="Zhang T."/>
        </authorList>
    </citation>
    <scope>NUCLEOTIDE SEQUENCE</scope>
    <source>
        <strain evidence="6">HKST-UBA03</strain>
    </source>
</reference>
<feature type="transmembrane region" description="Helical" evidence="4">
    <location>
        <begin position="20"/>
        <end position="43"/>
    </location>
</feature>
<gene>
    <name evidence="6" type="ORF">KC614_03665</name>
</gene>
<evidence type="ECO:0000256" key="3">
    <source>
        <dbReference type="ARBA" id="ARBA00022801"/>
    </source>
</evidence>
<accession>A0A955RR84</accession>
<dbReference type="EMBL" id="JAGQKZ010000032">
    <property type="protein sequence ID" value="MCA9392274.1"/>
    <property type="molecule type" value="Genomic_DNA"/>
</dbReference>
<reference evidence="6" key="2">
    <citation type="journal article" date="2021" name="Microbiome">
        <title>Successional dynamics and alternative stable states in a saline activated sludge microbial community over 9 years.</title>
        <authorList>
            <person name="Wang Y."/>
            <person name="Ye J."/>
            <person name="Ju F."/>
            <person name="Liu L."/>
            <person name="Boyd J.A."/>
            <person name="Deng Y."/>
            <person name="Parks D.H."/>
            <person name="Jiang X."/>
            <person name="Yin X."/>
            <person name="Woodcroft B.J."/>
            <person name="Tyson G.W."/>
            <person name="Hugenholtz P."/>
            <person name="Polz M.F."/>
            <person name="Zhang T."/>
        </authorList>
    </citation>
    <scope>NUCLEOTIDE SEQUENCE</scope>
    <source>
        <strain evidence="6">HKST-UBA03</strain>
    </source>
</reference>
<dbReference type="PROSITE" id="PS50830">
    <property type="entry name" value="TNASE_3"/>
    <property type="match status" value="1"/>
</dbReference>
<comment type="caution">
    <text evidence="6">The sequence shown here is derived from an EMBL/GenBank/DDBJ whole genome shotgun (WGS) entry which is preliminary data.</text>
</comment>
<keyword evidence="4" id="KW-0472">Membrane</keyword>
<keyword evidence="2" id="KW-0255">Endonuclease</keyword>
<keyword evidence="1" id="KW-0540">Nuclease</keyword>
<evidence type="ECO:0000256" key="1">
    <source>
        <dbReference type="ARBA" id="ARBA00022722"/>
    </source>
</evidence>
<keyword evidence="3" id="KW-0378">Hydrolase</keyword>
<sequence>MDGLLAALGKMPLVLKISFGFAAVAIMWEYFPVVFGIVIAYVVNRKRISLRTLGAAVLILGVSFVGQWSWTHRSLPFWDIKPTNQQSTATPTATLSPTTPGVLNSIDQPIFLVTSVVDGDTFKVENELGTATVRLIGIDTPEKDTNVTDYECYSEEASSALTNLISGKYVRLAPDETQDNSDKYGRILRYAFLEDNTFVNEYMVKNGFAREYTYDKAYQYQELFRGDESSAKELNIGMWSVDNCPVNAATPTPSEAVCECSANSYNCSDFSTQQEAQSCFDYCGGVANDVHVLDTNGDGTACEGLP</sequence>
<evidence type="ECO:0000259" key="5">
    <source>
        <dbReference type="PROSITE" id="PS50830"/>
    </source>
</evidence>
<dbReference type="Proteomes" id="UP000751518">
    <property type="component" value="Unassembled WGS sequence"/>
</dbReference>
<name>A0A955RR84_UNCKA</name>
<keyword evidence="4" id="KW-1133">Transmembrane helix</keyword>
<feature type="transmembrane region" description="Helical" evidence="4">
    <location>
        <begin position="50"/>
        <end position="70"/>
    </location>
</feature>
<dbReference type="GO" id="GO:0004519">
    <property type="term" value="F:endonuclease activity"/>
    <property type="evidence" value="ECO:0007669"/>
    <property type="project" value="UniProtKB-KW"/>
</dbReference>
<dbReference type="AlphaFoldDB" id="A0A955RR84"/>
<evidence type="ECO:0000313" key="7">
    <source>
        <dbReference type="Proteomes" id="UP000751518"/>
    </source>
</evidence>
<proteinExistence type="predicted"/>
<protein>
    <submittedName>
        <fullName evidence="6">Thermonuclease family protein</fullName>
    </submittedName>
</protein>
<dbReference type="Gene3D" id="2.40.50.90">
    <property type="match status" value="1"/>
</dbReference>
<dbReference type="PANTHER" id="PTHR12302">
    <property type="entry name" value="EBNA2 BINDING PROTEIN P100"/>
    <property type="match status" value="1"/>
</dbReference>
<organism evidence="6 7">
    <name type="scientific">candidate division WWE3 bacterium</name>
    <dbReference type="NCBI Taxonomy" id="2053526"/>
    <lineage>
        <taxon>Bacteria</taxon>
        <taxon>Katanobacteria</taxon>
    </lineage>
</organism>
<feature type="domain" description="TNase-like" evidence="5">
    <location>
        <begin position="107"/>
        <end position="241"/>
    </location>
</feature>
<dbReference type="GO" id="GO:0016787">
    <property type="term" value="F:hydrolase activity"/>
    <property type="evidence" value="ECO:0007669"/>
    <property type="project" value="UniProtKB-KW"/>
</dbReference>
<dbReference type="InterPro" id="IPR016071">
    <property type="entry name" value="Staphylococal_nuclease_OB-fold"/>
</dbReference>
<dbReference type="Pfam" id="PF00565">
    <property type="entry name" value="SNase"/>
    <property type="match status" value="1"/>
</dbReference>